<dbReference type="SUPFAM" id="SSF158472">
    <property type="entry name" value="HAMP domain-like"/>
    <property type="match status" value="1"/>
</dbReference>
<evidence type="ECO:0000313" key="10">
    <source>
        <dbReference type="Proteomes" id="UP001056756"/>
    </source>
</evidence>
<dbReference type="Proteomes" id="UP001056756">
    <property type="component" value="Chromosome"/>
</dbReference>
<dbReference type="InterPro" id="IPR010559">
    <property type="entry name" value="Sig_transdc_His_kin_internal"/>
</dbReference>
<proteinExistence type="predicted"/>
<keyword evidence="6 7" id="KW-0472">Membrane</keyword>
<dbReference type="GO" id="GO:0005886">
    <property type="term" value="C:plasma membrane"/>
    <property type="evidence" value="ECO:0007669"/>
    <property type="project" value="UniProtKB-SubCell"/>
</dbReference>
<protein>
    <submittedName>
        <fullName evidence="9">Histidine kinase</fullName>
    </submittedName>
</protein>
<evidence type="ECO:0000256" key="1">
    <source>
        <dbReference type="ARBA" id="ARBA00004651"/>
    </source>
</evidence>
<dbReference type="Gene3D" id="6.10.340.10">
    <property type="match status" value="1"/>
</dbReference>
<evidence type="ECO:0000256" key="5">
    <source>
        <dbReference type="ARBA" id="ARBA00022777"/>
    </source>
</evidence>
<keyword evidence="7" id="KW-0812">Transmembrane</keyword>
<evidence type="ECO:0000256" key="2">
    <source>
        <dbReference type="ARBA" id="ARBA00022475"/>
    </source>
</evidence>
<evidence type="ECO:0000256" key="4">
    <source>
        <dbReference type="ARBA" id="ARBA00022679"/>
    </source>
</evidence>
<dbReference type="Pfam" id="PF06580">
    <property type="entry name" value="His_kinase"/>
    <property type="match status" value="1"/>
</dbReference>
<keyword evidence="3" id="KW-0597">Phosphoprotein</keyword>
<dbReference type="CDD" id="cd06225">
    <property type="entry name" value="HAMP"/>
    <property type="match status" value="1"/>
</dbReference>
<dbReference type="AlphaFoldDB" id="A0A9J6Z8Z9"/>
<evidence type="ECO:0000259" key="8">
    <source>
        <dbReference type="SMART" id="SM00304"/>
    </source>
</evidence>
<dbReference type="KEGG" id="plig:NAG76_12445"/>
<dbReference type="InterPro" id="IPR050640">
    <property type="entry name" value="Bact_2-comp_sensor_kinase"/>
</dbReference>
<dbReference type="InterPro" id="IPR003660">
    <property type="entry name" value="HAMP_dom"/>
</dbReference>
<dbReference type="Pfam" id="PF00672">
    <property type="entry name" value="HAMP"/>
    <property type="match status" value="1"/>
</dbReference>
<keyword evidence="4" id="KW-0808">Transferase</keyword>
<dbReference type="Gene3D" id="3.30.565.10">
    <property type="entry name" value="Histidine kinase-like ATPase, C-terminal domain"/>
    <property type="match status" value="1"/>
</dbReference>
<accession>A0A9J6Z8Z9</accession>
<evidence type="ECO:0000256" key="6">
    <source>
        <dbReference type="ARBA" id="ARBA00023136"/>
    </source>
</evidence>
<feature type="transmembrane region" description="Helical" evidence="7">
    <location>
        <begin position="290"/>
        <end position="310"/>
    </location>
</feature>
<feature type="domain" description="HAMP" evidence="8">
    <location>
        <begin position="311"/>
        <end position="363"/>
    </location>
</feature>
<dbReference type="EMBL" id="CP097899">
    <property type="protein sequence ID" value="URN92662.1"/>
    <property type="molecule type" value="Genomic_DNA"/>
</dbReference>
<evidence type="ECO:0000256" key="3">
    <source>
        <dbReference type="ARBA" id="ARBA00022553"/>
    </source>
</evidence>
<dbReference type="SMART" id="SM00304">
    <property type="entry name" value="HAMP"/>
    <property type="match status" value="1"/>
</dbReference>
<dbReference type="PANTHER" id="PTHR34220:SF7">
    <property type="entry name" value="SENSOR HISTIDINE KINASE YPDA"/>
    <property type="match status" value="1"/>
</dbReference>
<dbReference type="SUPFAM" id="SSF55874">
    <property type="entry name" value="ATPase domain of HSP90 chaperone/DNA topoisomerase II/histidine kinase"/>
    <property type="match status" value="1"/>
</dbReference>
<dbReference type="InterPro" id="IPR036890">
    <property type="entry name" value="HATPase_C_sf"/>
</dbReference>
<comment type="subcellular location">
    <subcellularLocation>
        <location evidence="1">Cell membrane</location>
        <topology evidence="1">Multi-pass membrane protein</topology>
    </subcellularLocation>
</comment>
<dbReference type="PANTHER" id="PTHR34220">
    <property type="entry name" value="SENSOR HISTIDINE KINASE YPDA"/>
    <property type="match status" value="1"/>
</dbReference>
<dbReference type="GO" id="GO:0000155">
    <property type="term" value="F:phosphorelay sensor kinase activity"/>
    <property type="evidence" value="ECO:0007669"/>
    <property type="project" value="InterPro"/>
</dbReference>
<reference evidence="9" key="1">
    <citation type="submission" date="2022-05" db="EMBL/GenBank/DDBJ databases">
        <title>Novel bacterial taxa in a minimal lignocellulolytic consortium and its capacity to transform plastics disclosed by genome-resolved metagenomics.</title>
        <authorList>
            <person name="Rodriguez C.A.D."/>
            <person name="Diaz-Garcia L."/>
            <person name="Herrera K."/>
            <person name="Tarazona N.A."/>
            <person name="Sproer C."/>
            <person name="Overmann J."/>
            <person name="Jimenez D.J."/>
        </authorList>
    </citation>
    <scope>NUCLEOTIDE SEQUENCE</scope>
    <source>
        <strain evidence="9">MAG5</strain>
    </source>
</reference>
<keyword evidence="2" id="KW-1003">Cell membrane</keyword>
<dbReference type="InterPro" id="IPR003594">
    <property type="entry name" value="HATPase_dom"/>
</dbReference>
<keyword evidence="5 9" id="KW-0418">Kinase</keyword>
<evidence type="ECO:0000256" key="7">
    <source>
        <dbReference type="SAM" id="Phobius"/>
    </source>
</evidence>
<gene>
    <name evidence="9" type="ORF">NAG76_12445</name>
</gene>
<evidence type="ECO:0000313" key="9">
    <source>
        <dbReference type="EMBL" id="URN92662.1"/>
    </source>
</evidence>
<name>A0A9J6Z8Z9_9BACL</name>
<organism evidence="9 10">
    <name type="scientific">Candidatus Pristimantibacillus lignocellulolyticus</name>
    <dbReference type="NCBI Taxonomy" id="2994561"/>
    <lineage>
        <taxon>Bacteria</taxon>
        <taxon>Bacillati</taxon>
        <taxon>Bacillota</taxon>
        <taxon>Bacilli</taxon>
        <taxon>Bacillales</taxon>
        <taxon>Paenibacillaceae</taxon>
        <taxon>Candidatus Pristimantibacillus</taxon>
    </lineage>
</organism>
<sequence length="595" mass="69400">MPKFNLYRKMLGVILIMLIPIIVLYVYSNKTSTEVLRAELEKSNRDQLKFFQQQMDTSIHSVSQWPNLLINDPDISNLKDIFEMKSDYLDLNTIELIKRIQKKLSIQENSVNWQSKLKVYSPALKRVITSSNVYTYDPQNMIDQMEAGWKVSSQLDENKEQVYSFSLMIASPYSSFYDPGHANLIIEVEFNSNNIVTMLNAFRGDGNRSPFYYVRTNELIYHSYSDRAFIDELLPYLKLDEIEQSDYKVVELNGDSYLVNMERSTTTGWILIDYLPLSEMLSPIKKTNMLFYASVLTLLLMSIVVVYFLYVQVQVPIKQLVTSFQRLKKEDYSVRLQPKGNTEFAFVFTRFNSMVTQIQELFQRSYLEQIHIREAKLKQLQAQINPHFFYNCFSFISSMAKLQNYQAIIAMSQNLSDYYRYTTRQEKEFVPMGEEVHFVKSYLDICTMRMKRLQYQIQVPAWLQQELVPPLIIQPLVENAIIHGIEPSIAASTIIIEVTEHNGEIIIRVEDDGKGLSDEEMITLERSLNYPMTEEMGCGLWNVHQRLSLRYGEHAGITLSRSKLGGLCVSIRWQTELKQHDEWSDHEDDRNSIGG</sequence>
<dbReference type="Pfam" id="PF02518">
    <property type="entry name" value="HATPase_c"/>
    <property type="match status" value="1"/>
</dbReference>
<keyword evidence="7" id="KW-1133">Transmembrane helix</keyword>
<feature type="transmembrane region" description="Helical" evidence="7">
    <location>
        <begin position="6"/>
        <end position="27"/>
    </location>
</feature>